<organism evidence="3 4">
    <name type="scientific">Cochliobolus sativus</name>
    <name type="common">Common root rot and spot blotch fungus</name>
    <name type="synonym">Bipolaris sorokiniana</name>
    <dbReference type="NCBI Taxonomy" id="45130"/>
    <lineage>
        <taxon>Eukaryota</taxon>
        <taxon>Fungi</taxon>
        <taxon>Dikarya</taxon>
        <taxon>Ascomycota</taxon>
        <taxon>Pezizomycotina</taxon>
        <taxon>Dothideomycetes</taxon>
        <taxon>Pleosporomycetidae</taxon>
        <taxon>Pleosporales</taxon>
        <taxon>Pleosporineae</taxon>
        <taxon>Pleosporaceae</taxon>
        <taxon>Bipolaris</taxon>
    </lineage>
</organism>
<dbReference type="Gene3D" id="1.10.287.1490">
    <property type="match status" value="1"/>
</dbReference>
<evidence type="ECO:0000313" key="4">
    <source>
        <dbReference type="Proteomes" id="UP000624244"/>
    </source>
</evidence>
<reference evidence="3" key="1">
    <citation type="submission" date="2019-11" db="EMBL/GenBank/DDBJ databases">
        <title>Bipolaris sorokiniana Genome sequencing.</title>
        <authorList>
            <person name="Wang H."/>
        </authorList>
    </citation>
    <scope>NUCLEOTIDE SEQUENCE</scope>
</reference>
<evidence type="ECO:0000256" key="2">
    <source>
        <dbReference type="SAM" id="Phobius"/>
    </source>
</evidence>
<feature type="transmembrane region" description="Helical" evidence="2">
    <location>
        <begin position="70"/>
        <end position="90"/>
    </location>
</feature>
<evidence type="ECO:0000256" key="1">
    <source>
        <dbReference type="SAM" id="MobiDB-lite"/>
    </source>
</evidence>
<evidence type="ECO:0000313" key="3">
    <source>
        <dbReference type="EMBL" id="KAF5853370.1"/>
    </source>
</evidence>
<name>A0A8H5ZSD0_COCSA</name>
<gene>
    <name evidence="3" type="ORF">GGP41_001941</name>
</gene>
<dbReference type="AlphaFoldDB" id="A0A8H5ZSD0"/>
<proteinExistence type="predicted"/>
<comment type="caution">
    <text evidence="3">The sequence shown here is derived from an EMBL/GenBank/DDBJ whole genome shotgun (WGS) entry which is preliminary data.</text>
</comment>
<accession>A0A8H5ZSD0</accession>
<dbReference type="EMBL" id="WNKQ01000002">
    <property type="protein sequence ID" value="KAF5853370.1"/>
    <property type="molecule type" value="Genomic_DNA"/>
</dbReference>
<sequence>MTQKYPNRRASTDSTPPPYKQPKGERASPSHTSQHTKAYTMWPFNPVPMNEPEATQFDREQRRFSSRTDLCFKILNFIVTIVALILLYNVPNQTAASTISNINRDILQLNLTIGDMREAVARHEFRLYLNKEESISHIMEIRRNKWELDSLISTVGQHMEQLDSLTTIAQDSKGKFRDLVSDAQHQYTDIQVLKSKLDSLTTIVQNSKGKFRDLVSDAQVLKSKLDSLTTIVQHSKGKFRDLVSDAQVLKSKLDSLTTIVQDNKRKFRQLDTAKDELEMLHSDIRVINARLYSLTTNRKAIQAYQKLSSDGPYTRDEL</sequence>
<keyword evidence="2" id="KW-1133">Transmembrane helix</keyword>
<keyword evidence="2" id="KW-0472">Membrane</keyword>
<feature type="region of interest" description="Disordered" evidence="1">
    <location>
        <begin position="1"/>
        <end position="35"/>
    </location>
</feature>
<dbReference type="Proteomes" id="UP000624244">
    <property type="component" value="Unassembled WGS sequence"/>
</dbReference>
<protein>
    <submittedName>
        <fullName evidence="3">Uncharacterized protein</fullName>
    </submittedName>
</protein>
<keyword evidence="2" id="KW-0812">Transmembrane</keyword>